<sequence>MHLSKASDLALRWCCCCCCCCRCCCCCCCCLSSSSSLLLLWLLLLLLLSSWLLSGKCLDIGEALPRRGRVGVALLCPPIFPCRIVRIPLAPADQPQALPTVLFILTLAEQPGSNRI</sequence>
<keyword evidence="1" id="KW-0812">Transmembrane</keyword>
<organism evidence="3 4">
    <name type="scientific">Polarella glacialis</name>
    <name type="common">Dinoflagellate</name>
    <dbReference type="NCBI Taxonomy" id="89957"/>
    <lineage>
        <taxon>Eukaryota</taxon>
        <taxon>Sar</taxon>
        <taxon>Alveolata</taxon>
        <taxon>Dinophyceae</taxon>
        <taxon>Suessiales</taxon>
        <taxon>Suessiaceae</taxon>
        <taxon>Polarella</taxon>
    </lineage>
</organism>
<keyword evidence="1" id="KW-0472">Membrane</keyword>
<evidence type="ECO:0000256" key="2">
    <source>
        <dbReference type="SAM" id="SignalP"/>
    </source>
</evidence>
<dbReference type="AlphaFoldDB" id="A0A813JNY8"/>
<evidence type="ECO:0000313" key="3">
    <source>
        <dbReference type="EMBL" id="CAE8685014.1"/>
    </source>
</evidence>
<feature type="non-terminal residue" evidence="3">
    <location>
        <position position="116"/>
    </location>
</feature>
<feature type="chain" id="PRO_5033003462" description="Secreted protein" evidence="2">
    <location>
        <begin position="27"/>
        <end position="116"/>
    </location>
</feature>
<gene>
    <name evidence="3" type="ORF">PGLA2088_LOCUS24251</name>
</gene>
<proteinExistence type="predicted"/>
<keyword evidence="2" id="KW-0732">Signal</keyword>
<dbReference type="EMBL" id="CAJNNW010026401">
    <property type="protein sequence ID" value="CAE8685014.1"/>
    <property type="molecule type" value="Genomic_DNA"/>
</dbReference>
<reference evidence="3" key="1">
    <citation type="submission" date="2021-02" db="EMBL/GenBank/DDBJ databases">
        <authorList>
            <person name="Dougan E. K."/>
            <person name="Rhodes N."/>
            <person name="Thang M."/>
            <person name="Chan C."/>
        </authorList>
    </citation>
    <scope>NUCLEOTIDE SEQUENCE</scope>
</reference>
<feature type="transmembrane region" description="Helical" evidence="1">
    <location>
        <begin position="36"/>
        <end position="54"/>
    </location>
</feature>
<keyword evidence="1" id="KW-1133">Transmembrane helix</keyword>
<dbReference type="Proteomes" id="UP000626109">
    <property type="component" value="Unassembled WGS sequence"/>
</dbReference>
<feature type="signal peptide" evidence="2">
    <location>
        <begin position="1"/>
        <end position="26"/>
    </location>
</feature>
<evidence type="ECO:0000256" key="1">
    <source>
        <dbReference type="SAM" id="Phobius"/>
    </source>
</evidence>
<accession>A0A813JNY8</accession>
<evidence type="ECO:0000313" key="4">
    <source>
        <dbReference type="Proteomes" id="UP000626109"/>
    </source>
</evidence>
<evidence type="ECO:0008006" key="5">
    <source>
        <dbReference type="Google" id="ProtNLM"/>
    </source>
</evidence>
<name>A0A813JNY8_POLGL</name>
<comment type="caution">
    <text evidence="3">The sequence shown here is derived from an EMBL/GenBank/DDBJ whole genome shotgun (WGS) entry which is preliminary data.</text>
</comment>
<protein>
    <recommendedName>
        <fullName evidence="5">Secreted protein</fullName>
    </recommendedName>
</protein>